<keyword evidence="1" id="KW-0732">Signal</keyword>
<feature type="signal peptide" evidence="1">
    <location>
        <begin position="1"/>
        <end position="21"/>
    </location>
</feature>
<reference evidence="3" key="2">
    <citation type="submission" date="2020-10" db="UniProtKB">
        <authorList>
            <consortium name="WormBaseParasite"/>
        </authorList>
    </citation>
    <scope>IDENTIFICATION</scope>
</reference>
<reference evidence="2" key="1">
    <citation type="journal article" date="2013" name="Genetics">
        <title>The draft genome and transcriptome of Panagrellus redivivus are shaped by the harsh demands of a free-living lifestyle.</title>
        <authorList>
            <person name="Srinivasan J."/>
            <person name="Dillman A.R."/>
            <person name="Macchietto M.G."/>
            <person name="Heikkinen L."/>
            <person name="Lakso M."/>
            <person name="Fracchia K.M."/>
            <person name="Antoshechkin I."/>
            <person name="Mortazavi A."/>
            <person name="Wong G."/>
            <person name="Sternberg P.W."/>
        </authorList>
    </citation>
    <scope>NUCLEOTIDE SEQUENCE [LARGE SCALE GENOMIC DNA]</scope>
    <source>
        <strain evidence="2">MT8872</strain>
    </source>
</reference>
<evidence type="ECO:0000313" key="2">
    <source>
        <dbReference type="Proteomes" id="UP000492821"/>
    </source>
</evidence>
<dbReference type="Proteomes" id="UP000492821">
    <property type="component" value="Unassembled WGS sequence"/>
</dbReference>
<evidence type="ECO:0000313" key="3">
    <source>
        <dbReference type="WBParaSite" id="Pan_g7652.t2"/>
    </source>
</evidence>
<protein>
    <submittedName>
        <fullName evidence="3">NR LBD domain-containing protein</fullName>
    </submittedName>
</protein>
<proteinExistence type="predicted"/>
<feature type="chain" id="PRO_5028803045" evidence="1">
    <location>
        <begin position="22"/>
        <end position="542"/>
    </location>
</feature>
<name>A0A7E4W6H9_PANRE</name>
<accession>A0A7E4W6H9</accession>
<dbReference type="WBParaSite" id="Pan_g7652.t2">
    <property type="protein sequence ID" value="Pan_g7652.t2"/>
    <property type="gene ID" value="Pan_g7652"/>
</dbReference>
<dbReference type="AlphaFoldDB" id="A0A7E4W6H9"/>
<organism evidence="2 3">
    <name type="scientific">Panagrellus redivivus</name>
    <name type="common">Microworm</name>
    <dbReference type="NCBI Taxonomy" id="6233"/>
    <lineage>
        <taxon>Eukaryota</taxon>
        <taxon>Metazoa</taxon>
        <taxon>Ecdysozoa</taxon>
        <taxon>Nematoda</taxon>
        <taxon>Chromadorea</taxon>
        <taxon>Rhabditida</taxon>
        <taxon>Tylenchina</taxon>
        <taxon>Panagrolaimomorpha</taxon>
        <taxon>Panagrolaimoidea</taxon>
        <taxon>Panagrolaimidae</taxon>
        <taxon>Panagrellus</taxon>
    </lineage>
</organism>
<sequence length="542" mass="61669">MKPIYLLPLLLLFSFPALHDGVAITGLLRAITVAADIASISMFIVDLFMLKKENARSELATETLYRLGRAFEEYEVNFENRMNENHITDNLQLFQLTVGFPAHNLFMTADKYLKSQTDFMEQLLISECVENEPYTHLNNLHTMIADKWFLIQAEKENYRLPDVEDIRIRILHSMKELVFCHFICMAVQGEPVEETVLTDVIRASVSNITDTIDKELKIIETLIFPKYVVKEVYKLIKETAFPNDELERRSKMAVITLQMLKNLFGPGIIVNSQNQLLFNKDYNVQVSKSPTLGRMPENAIVDIKINDDFILVTRANVFSLNANFKAGRTIFNSHCELNKYISEFHEDYDVFGVTVFTDGFHHPVRVPEKNDRPLSCTYCSCPFSMCCRKQSAVITSVPKRSLIDVVPQHSISTALENKRQMRYIRDIRLAVRAEITAIRESRKTTTTTMATTTTVTTTTSFVATTVSSTDVPLNASDIDATPEAIESILLEQQLKFLQDIREAVKYELKAAAVENAGSSSVSELITFVVMINFWIATFLNTL</sequence>
<keyword evidence="2" id="KW-1185">Reference proteome</keyword>
<evidence type="ECO:0000256" key="1">
    <source>
        <dbReference type="SAM" id="SignalP"/>
    </source>
</evidence>